<keyword evidence="2" id="KW-1185">Reference proteome</keyword>
<dbReference type="Proteomes" id="UP000006729">
    <property type="component" value="Chromosome 19"/>
</dbReference>
<evidence type="ECO:0000313" key="2">
    <source>
        <dbReference type="Proteomes" id="UP000006729"/>
    </source>
</evidence>
<comment type="caution">
    <text evidence="1">The sequence shown here is derived from an EMBL/GenBank/DDBJ whole genome shotgun (WGS) entry which is preliminary data.</text>
</comment>
<evidence type="ECO:0000313" key="1">
    <source>
        <dbReference type="EMBL" id="KAI9377582.1"/>
    </source>
</evidence>
<protein>
    <submittedName>
        <fullName evidence="1">Uncharacterized protein</fullName>
    </submittedName>
</protein>
<gene>
    <name evidence="1" type="ORF">POPTR_019G079401v4</name>
</gene>
<proteinExistence type="predicted"/>
<reference evidence="1 2" key="1">
    <citation type="journal article" date="2006" name="Science">
        <title>The genome of black cottonwood, Populus trichocarpa (Torr. &amp; Gray).</title>
        <authorList>
            <person name="Tuskan G.A."/>
            <person name="Difazio S."/>
            <person name="Jansson S."/>
            <person name="Bohlmann J."/>
            <person name="Grigoriev I."/>
            <person name="Hellsten U."/>
            <person name="Putnam N."/>
            <person name="Ralph S."/>
            <person name="Rombauts S."/>
            <person name="Salamov A."/>
            <person name="Schein J."/>
            <person name="Sterck L."/>
            <person name="Aerts A."/>
            <person name="Bhalerao R.R."/>
            <person name="Bhalerao R.P."/>
            <person name="Blaudez D."/>
            <person name="Boerjan W."/>
            <person name="Brun A."/>
            <person name="Brunner A."/>
            <person name="Busov V."/>
            <person name="Campbell M."/>
            <person name="Carlson J."/>
            <person name="Chalot M."/>
            <person name="Chapman J."/>
            <person name="Chen G.L."/>
            <person name="Cooper D."/>
            <person name="Coutinho P.M."/>
            <person name="Couturier J."/>
            <person name="Covert S."/>
            <person name="Cronk Q."/>
            <person name="Cunningham R."/>
            <person name="Davis J."/>
            <person name="Degroeve S."/>
            <person name="Dejardin A."/>
            <person name="Depamphilis C."/>
            <person name="Detter J."/>
            <person name="Dirks B."/>
            <person name="Dubchak I."/>
            <person name="Duplessis S."/>
            <person name="Ehlting J."/>
            <person name="Ellis B."/>
            <person name="Gendler K."/>
            <person name="Goodstein D."/>
            <person name="Gribskov M."/>
            <person name="Grimwood J."/>
            <person name="Groover A."/>
            <person name="Gunter L."/>
            <person name="Hamberger B."/>
            <person name="Heinze B."/>
            <person name="Helariutta Y."/>
            <person name="Henrissat B."/>
            <person name="Holligan D."/>
            <person name="Holt R."/>
            <person name="Huang W."/>
            <person name="Islam-Faridi N."/>
            <person name="Jones S."/>
            <person name="Jones-Rhoades M."/>
            <person name="Jorgensen R."/>
            <person name="Joshi C."/>
            <person name="Kangasjarvi J."/>
            <person name="Karlsson J."/>
            <person name="Kelleher C."/>
            <person name="Kirkpatrick R."/>
            <person name="Kirst M."/>
            <person name="Kohler A."/>
            <person name="Kalluri U."/>
            <person name="Larimer F."/>
            <person name="Leebens-Mack J."/>
            <person name="Leple J.C."/>
            <person name="Locascio P."/>
            <person name="Lou Y."/>
            <person name="Lucas S."/>
            <person name="Martin F."/>
            <person name="Montanini B."/>
            <person name="Napoli C."/>
            <person name="Nelson D.R."/>
            <person name="Nelson C."/>
            <person name="Nieminen K."/>
            <person name="Nilsson O."/>
            <person name="Pereda V."/>
            <person name="Peter G."/>
            <person name="Philippe R."/>
            <person name="Pilate G."/>
            <person name="Poliakov A."/>
            <person name="Razumovskaya J."/>
            <person name="Richardson P."/>
            <person name="Rinaldi C."/>
            <person name="Ritland K."/>
            <person name="Rouze P."/>
            <person name="Ryaboy D."/>
            <person name="Schmutz J."/>
            <person name="Schrader J."/>
            <person name="Segerman B."/>
            <person name="Shin H."/>
            <person name="Siddiqui A."/>
            <person name="Sterky F."/>
            <person name="Terry A."/>
            <person name="Tsai C.J."/>
            <person name="Uberbacher E."/>
            <person name="Unneberg P."/>
            <person name="Vahala J."/>
            <person name="Wall K."/>
            <person name="Wessler S."/>
            <person name="Yang G."/>
            <person name="Yin T."/>
            <person name="Douglas C."/>
            <person name="Marra M."/>
            <person name="Sandberg G."/>
            <person name="Van de Peer Y."/>
            <person name="Rokhsar D."/>
        </authorList>
    </citation>
    <scope>NUCLEOTIDE SEQUENCE [LARGE SCALE GENOMIC DNA]</scope>
    <source>
        <strain evidence="2">cv. Nisqually</strain>
    </source>
</reference>
<name>A0ACC0RKX3_POPTR</name>
<organism evidence="1 2">
    <name type="scientific">Populus trichocarpa</name>
    <name type="common">Western balsam poplar</name>
    <name type="synonym">Populus balsamifera subsp. trichocarpa</name>
    <dbReference type="NCBI Taxonomy" id="3694"/>
    <lineage>
        <taxon>Eukaryota</taxon>
        <taxon>Viridiplantae</taxon>
        <taxon>Streptophyta</taxon>
        <taxon>Embryophyta</taxon>
        <taxon>Tracheophyta</taxon>
        <taxon>Spermatophyta</taxon>
        <taxon>Magnoliopsida</taxon>
        <taxon>eudicotyledons</taxon>
        <taxon>Gunneridae</taxon>
        <taxon>Pentapetalae</taxon>
        <taxon>rosids</taxon>
        <taxon>fabids</taxon>
        <taxon>Malpighiales</taxon>
        <taxon>Salicaceae</taxon>
        <taxon>Saliceae</taxon>
        <taxon>Populus</taxon>
    </lineage>
</organism>
<accession>A0ACC0RKX3</accession>
<dbReference type="EMBL" id="CM009308">
    <property type="protein sequence ID" value="KAI9377582.1"/>
    <property type="molecule type" value="Genomic_DNA"/>
</dbReference>
<sequence>MLFSDVKLTVMIEDPRREAERRRLPGINDGHG</sequence>